<evidence type="ECO:0000256" key="2">
    <source>
        <dbReference type="ARBA" id="ARBA00009306"/>
    </source>
</evidence>
<dbReference type="InterPro" id="IPR035906">
    <property type="entry name" value="MetI-like_sf"/>
</dbReference>
<dbReference type="PANTHER" id="PTHR43227:SF8">
    <property type="entry name" value="DIACETYLCHITOBIOSE UPTAKE SYSTEM PERMEASE PROTEIN DASB"/>
    <property type="match status" value="1"/>
</dbReference>
<feature type="transmembrane region" description="Helical" evidence="8">
    <location>
        <begin position="283"/>
        <end position="307"/>
    </location>
</feature>
<dbReference type="InterPro" id="IPR050809">
    <property type="entry name" value="UgpAE/MalFG_permease"/>
</dbReference>
<protein>
    <submittedName>
        <fullName evidence="10">Permease</fullName>
    </submittedName>
</protein>
<feature type="transmembrane region" description="Helical" evidence="8">
    <location>
        <begin position="33"/>
        <end position="59"/>
    </location>
</feature>
<evidence type="ECO:0000256" key="1">
    <source>
        <dbReference type="ARBA" id="ARBA00004651"/>
    </source>
</evidence>
<dbReference type="SUPFAM" id="SSF161098">
    <property type="entry name" value="MetI-like"/>
    <property type="match status" value="1"/>
</dbReference>
<dbReference type="PROSITE" id="PS50928">
    <property type="entry name" value="ABC_TM1"/>
    <property type="match status" value="1"/>
</dbReference>
<evidence type="ECO:0000313" key="10">
    <source>
        <dbReference type="EMBL" id="GLS19981.1"/>
    </source>
</evidence>
<organism evidence="10 11">
    <name type="scientific">Labrys miyagiensis</name>
    <dbReference type="NCBI Taxonomy" id="346912"/>
    <lineage>
        <taxon>Bacteria</taxon>
        <taxon>Pseudomonadati</taxon>
        <taxon>Pseudomonadota</taxon>
        <taxon>Alphaproteobacteria</taxon>
        <taxon>Hyphomicrobiales</taxon>
        <taxon>Xanthobacteraceae</taxon>
        <taxon>Labrys</taxon>
    </lineage>
</organism>
<keyword evidence="11" id="KW-1185">Reference proteome</keyword>
<evidence type="ECO:0000256" key="8">
    <source>
        <dbReference type="RuleBase" id="RU363032"/>
    </source>
</evidence>
<evidence type="ECO:0000256" key="4">
    <source>
        <dbReference type="ARBA" id="ARBA00022475"/>
    </source>
</evidence>
<dbReference type="PANTHER" id="PTHR43227">
    <property type="entry name" value="BLL4140 PROTEIN"/>
    <property type="match status" value="1"/>
</dbReference>
<dbReference type="CDD" id="cd06261">
    <property type="entry name" value="TM_PBP2"/>
    <property type="match status" value="1"/>
</dbReference>
<dbReference type="RefSeq" id="WP_284313054.1">
    <property type="nucleotide sequence ID" value="NZ_BSPC01000026.1"/>
</dbReference>
<comment type="caution">
    <text evidence="10">The sequence shown here is derived from an EMBL/GenBank/DDBJ whole genome shotgun (WGS) entry which is preliminary data.</text>
</comment>
<keyword evidence="3 8" id="KW-0813">Transport</keyword>
<feature type="transmembrane region" description="Helical" evidence="8">
    <location>
        <begin position="186"/>
        <end position="205"/>
    </location>
</feature>
<feature type="transmembrane region" description="Helical" evidence="8">
    <location>
        <begin position="129"/>
        <end position="150"/>
    </location>
</feature>
<dbReference type="Proteomes" id="UP001156882">
    <property type="component" value="Unassembled WGS sequence"/>
</dbReference>
<gene>
    <name evidence="10" type="ORF">GCM10007874_29980</name>
</gene>
<dbReference type="Gene3D" id="1.10.3720.10">
    <property type="entry name" value="MetI-like"/>
    <property type="match status" value="1"/>
</dbReference>
<accession>A0ABQ6CIC6</accession>
<evidence type="ECO:0000256" key="6">
    <source>
        <dbReference type="ARBA" id="ARBA00022989"/>
    </source>
</evidence>
<keyword evidence="4" id="KW-1003">Cell membrane</keyword>
<evidence type="ECO:0000313" key="11">
    <source>
        <dbReference type="Proteomes" id="UP001156882"/>
    </source>
</evidence>
<keyword evidence="7 8" id="KW-0472">Membrane</keyword>
<feature type="transmembrane region" description="Helical" evidence="8">
    <location>
        <begin position="96"/>
        <end position="117"/>
    </location>
</feature>
<evidence type="ECO:0000256" key="3">
    <source>
        <dbReference type="ARBA" id="ARBA00022448"/>
    </source>
</evidence>
<evidence type="ECO:0000256" key="7">
    <source>
        <dbReference type="ARBA" id="ARBA00023136"/>
    </source>
</evidence>
<feature type="transmembrane region" description="Helical" evidence="8">
    <location>
        <begin position="226"/>
        <end position="251"/>
    </location>
</feature>
<proteinExistence type="inferred from homology"/>
<dbReference type="InterPro" id="IPR000515">
    <property type="entry name" value="MetI-like"/>
</dbReference>
<feature type="domain" description="ABC transmembrane type-1" evidence="9">
    <location>
        <begin position="92"/>
        <end position="304"/>
    </location>
</feature>
<dbReference type="Pfam" id="PF00528">
    <property type="entry name" value="BPD_transp_1"/>
    <property type="match status" value="1"/>
</dbReference>
<name>A0ABQ6CIC6_9HYPH</name>
<comment type="subcellular location">
    <subcellularLocation>
        <location evidence="1 8">Cell membrane</location>
        <topology evidence="1 8">Multi-pass membrane protein</topology>
    </subcellularLocation>
</comment>
<keyword evidence="5 8" id="KW-0812">Transmembrane</keyword>
<evidence type="ECO:0000256" key="5">
    <source>
        <dbReference type="ARBA" id="ARBA00022692"/>
    </source>
</evidence>
<comment type="similarity">
    <text evidence="2 8">Belongs to the binding-protein-dependent transport system permease family.</text>
</comment>
<keyword evidence="6 8" id="KW-1133">Transmembrane helix</keyword>
<sequence>MASADDDRAIIEKLGYANLQRSERAVRRRNFRIALFFMAPAVLLTSIVLLLPIAFNIYLSFTRWERFKGLDQFGGLDNYQLLLNHPQFETAFTSTVVWVTASLIIPVGLGLVLALMLRGIPMEGTFKNIIFLPRVLAPTSIGVIWFYVYAPHGVLNSVLSLISGHPVDTGWLYTDQTTMPSIIATYVWQNVGLVMVLLLLGLAAIPTDPIEAARMDGASNRQVLQYIVLPLLTPTLLVVSMLSILAGFGAFDLLWVMGISYPGQRTLSLSVYMYFVGFNKGSWAYAAAIAVFLGAISIAVTWVQALLQARAERLRG</sequence>
<evidence type="ECO:0000259" key="9">
    <source>
        <dbReference type="PROSITE" id="PS50928"/>
    </source>
</evidence>
<dbReference type="EMBL" id="BSPC01000026">
    <property type="protein sequence ID" value="GLS19981.1"/>
    <property type="molecule type" value="Genomic_DNA"/>
</dbReference>
<reference evidence="11" key="1">
    <citation type="journal article" date="2019" name="Int. J. Syst. Evol. Microbiol.">
        <title>The Global Catalogue of Microorganisms (GCM) 10K type strain sequencing project: providing services to taxonomists for standard genome sequencing and annotation.</title>
        <authorList>
            <consortium name="The Broad Institute Genomics Platform"/>
            <consortium name="The Broad Institute Genome Sequencing Center for Infectious Disease"/>
            <person name="Wu L."/>
            <person name="Ma J."/>
        </authorList>
    </citation>
    <scope>NUCLEOTIDE SEQUENCE [LARGE SCALE GENOMIC DNA]</scope>
    <source>
        <strain evidence="11">NBRC 101365</strain>
    </source>
</reference>